<evidence type="ECO:0000313" key="1">
    <source>
        <dbReference type="EMBL" id="STY29524.1"/>
    </source>
</evidence>
<accession>A0A378LS08</accession>
<gene>
    <name evidence="1" type="ORF">NCTC11532_01711</name>
</gene>
<sequence length="67" mass="7867">MAIISGDQLRPKKKLKVDISKNTLDQIQQYCEWASIQDLGFFIEEASMFVFSKDKEWKKKQKASKIK</sequence>
<evidence type="ECO:0000313" key="2">
    <source>
        <dbReference type="Proteomes" id="UP000255297"/>
    </source>
</evidence>
<dbReference type="EMBL" id="UGPB01000001">
    <property type="protein sequence ID" value="STY29524.1"/>
    <property type="molecule type" value="Genomic_DNA"/>
</dbReference>
<dbReference type="OrthoDB" id="5641080at2"/>
<reference evidence="1 2" key="1">
    <citation type="submission" date="2018-06" db="EMBL/GenBank/DDBJ databases">
        <authorList>
            <consortium name="Pathogen Informatics"/>
            <person name="Doyle S."/>
        </authorList>
    </citation>
    <scope>NUCLEOTIDE SEQUENCE [LARGE SCALE GENOMIC DNA]</scope>
    <source>
        <strain evidence="1 2">NCTC11532</strain>
    </source>
</reference>
<name>A0A378LS08_9GAMM</name>
<dbReference type="Proteomes" id="UP000255297">
    <property type="component" value="Unassembled WGS sequence"/>
</dbReference>
<dbReference type="RefSeq" id="WP_031565394.1">
    <property type="nucleotide sequence ID" value="NZ_CAAAIS010000003.1"/>
</dbReference>
<organism evidence="1 2">
    <name type="scientific">Legionella wadsworthii</name>
    <dbReference type="NCBI Taxonomy" id="28088"/>
    <lineage>
        <taxon>Bacteria</taxon>
        <taxon>Pseudomonadati</taxon>
        <taxon>Pseudomonadota</taxon>
        <taxon>Gammaproteobacteria</taxon>
        <taxon>Legionellales</taxon>
        <taxon>Legionellaceae</taxon>
        <taxon>Legionella</taxon>
    </lineage>
</organism>
<proteinExistence type="predicted"/>
<dbReference type="AlphaFoldDB" id="A0A378LS08"/>
<keyword evidence="2" id="KW-1185">Reference proteome</keyword>
<protein>
    <submittedName>
        <fullName evidence="1">Uncharacterized protein</fullName>
    </submittedName>
</protein>